<name>D0LFI1_GORB4</name>
<dbReference type="RefSeq" id="WP_012836500.1">
    <property type="nucleotide sequence ID" value="NC_013442.1"/>
</dbReference>
<evidence type="ECO:0000313" key="2">
    <source>
        <dbReference type="EMBL" id="ACY24030.1"/>
    </source>
</evidence>
<dbReference type="Proteomes" id="UP000001219">
    <property type="component" value="Plasmid pGBRO01"/>
</dbReference>
<dbReference type="OrthoDB" id="3356078at2"/>
<keyword evidence="2" id="KW-0614">Plasmid</keyword>
<dbReference type="Pfam" id="PF13338">
    <property type="entry name" value="AbiEi_4"/>
    <property type="match status" value="1"/>
</dbReference>
<dbReference type="HOGENOM" id="CLU_079862_1_0_11"/>
<dbReference type="KEGG" id="gbr:Gbro_4917"/>
<evidence type="ECO:0000313" key="3">
    <source>
        <dbReference type="Proteomes" id="UP000001219"/>
    </source>
</evidence>
<proteinExistence type="predicted"/>
<dbReference type="AlphaFoldDB" id="D0LFI1"/>
<dbReference type="EMBL" id="CP001803">
    <property type="protein sequence ID" value="ACY24030.1"/>
    <property type="molecule type" value="Genomic_DNA"/>
</dbReference>
<dbReference type="InterPro" id="IPR025159">
    <property type="entry name" value="AbiEi_N"/>
</dbReference>
<feature type="domain" description="AbiEi antitoxin N-terminal" evidence="1">
    <location>
        <begin position="10"/>
        <end position="57"/>
    </location>
</feature>
<reference evidence="2 3" key="1">
    <citation type="journal article" date="2010" name="Stand. Genomic Sci.">
        <title>Complete genome sequence of Gordonia bronchialis type strain (3410).</title>
        <authorList>
            <person name="Ivanova N."/>
            <person name="Sikorski J."/>
            <person name="Jando M."/>
            <person name="Lapidus A."/>
            <person name="Nolan M."/>
            <person name="Lucas S."/>
            <person name="Del Rio T.G."/>
            <person name="Tice H."/>
            <person name="Copeland A."/>
            <person name="Cheng J.F."/>
            <person name="Chen F."/>
            <person name="Bruce D."/>
            <person name="Goodwin L."/>
            <person name="Pitluck S."/>
            <person name="Mavromatis K."/>
            <person name="Ovchinnikova G."/>
            <person name="Pati A."/>
            <person name="Chen A."/>
            <person name="Palaniappan K."/>
            <person name="Land M."/>
            <person name="Hauser L."/>
            <person name="Chang Y.J."/>
            <person name="Jeffries C.D."/>
            <person name="Chain P."/>
            <person name="Saunders E."/>
            <person name="Han C."/>
            <person name="Detter J.C."/>
            <person name="Brettin T."/>
            <person name="Rohde M."/>
            <person name="Goker M."/>
            <person name="Bristow J."/>
            <person name="Eisen J.A."/>
            <person name="Markowitz V."/>
            <person name="Hugenholtz P."/>
            <person name="Klenk H.P."/>
            <person name="Kyrpides N.C."/>
        </authorList>
    </citation>
    <scope>NUCLEOTIDE SEQUENCE [LARGE SCALE GENOMIC DNA]</scope>
    <source>
        <strain evidence="3">ATCC 25592 / DSM 43247 / BCRC 13721 / JCM 3198 / KCTC 3076 / NBRC 16047 / NCTC 10667</strain>
        <plasmid evidence="3">pGBRO01</plasmid>
    </source>
</reference>
<organism evidence="2 3">
    <name type="scientific">Gordonia bronchialis (strain ATCC 25592 / DSM 43247 / BCRC 13721 / JCM 3198 / KCTC 3076 / NBRC 16047 / NCTC 10667)</name>
    <name type="common">Rhodococcus bronchialis</name>
    <dbReference type="NCBI Taxonomy" id="526226"/>
    <lineage>
        <taxon>Bacteria</taxon>
        <taxon>Bacillati</taxon>
        <taxon>Actinomycetota</taxon>
        <taxon>Actinomycetes</taxon>
        <taxon>Mycobacteriales</taxon>
        <taxon>Gordoniaceae</taxon>
        <taxon>Gordonia</taxon>
    </lineage>
</organism>
<dbReference type="eggNOG" id="COG5340">
    <property type="taxonomic scope" value="Bacteria"/>
</dbReference>
<protein>
    <recommendedName>
        <fullName evidence="1">AbiEi antitoxin N-terminal domain-containing protein</fullName>
    </recommendedName>
</protein>
<keyword evidence="3" id="KW-1185">Reference proteome</keyword>
<gene>
    <name evidence="2" type="ORF">Gbro_4917</name>
</gene>
<evidence type="ECO:0000259" key="1">
    <source>
        <dbReference type="Pfam" id="PF13338"/>
    </source>
</evidence>
<geneLocation type="plasmid" evidence="2 3">
    <name>pGBRO01</name>
</geneLocation>
<sequence length="224" mass="24700">MRTGDGGWSAVRELADRQFGLFTTAQARERGVAAYELARMAHRDLIMRVHHGVYEVPESDAWMTFGDWAAQWLALHPAADIESRRADPDCVISHAAAAQMLRLGTITASGLELSGPHRINVRDHTVRTWRRPIGERGRDWDLVDGLPVTTPRRTITDLLMSYGDGGHLGTALHTCLTEELLDVAELTALCERAAPRWDHTSGEDLVSSLLQQAQMPTTAGATAR</sequence>
<accession>D0LFI1</accession>